<dbReference type="SUPFAM" id="SSF53850">
    <property type="entry name" value="Periplasmic binding protein-like II"/>
    <property type="match status" value="1"/>
</dbReference>
<dbReference type="Gene3D" id="3.40.190.10">
    <property type="entry name" value="Periplasmic binding protein-like II"/>
    <property type="match status" value="2"/>
</dbReference>
<dbReference type="AlphaFoldDB" id="A0A9E5JYT6"/>
<evidence type="ECO:0000313" key="1">
    <source>
        <dbReference type="EMBL" id="NHO64757.1"/>
    </source>
</evidence>
<sequence>MLAAENRTITTKIHHSSPPYTLINPTSKKLEGAIPQLVNLIVTLAGYQSKILATPYQRIPIAMNQGTADLGVIYTHNNEVIAGSLTKFSCLTQPLIKTITSIYGLEKSPKAQPTLAIFGLIVTSEKTITLNNKQYLLEEMAYSGRAFKAVVAHRADYVLASEAVARYWQTILERQFLEIDTVGEADVLLCVSTSEADKEGIEKLLRQLEIAISSISLVDRQEIARRWAMPINEILPSR</sequence>
<reference evidence="1" key="1">
    <citation type="submission" date="2020-03" db="EMBL/GenBank/DDBJ databases">
        <authorList>
            <person name="Guo F."/>
        </authorList>
    </citation>
    <scope>NUCLEOTIDE SEQUENCE</scope>
    <source>
        <strain evidence="1">JCM 30134</strain>
    </source>
</reference>
<accession>A0A9E5JYT6</accession>
<comment type="caution">
    <text evidence="1">The sequence shown here is derived from an EMBL/GenBank/DDBJ whole genome shotgun (WGS) entry which is preliminary data.</text>
</comment>
<evidence type="ECO:0000313" key="2">
    <source>
        <dbReference type="Proteomes" id="UP000787472"/>
    </source>
</evidence>
<organism evidence="1 2">
    <name type="scientific">Pseudomaricurvus hydrocarbonicus</name>
    <dbReference type="NCBI Taxonomy" id="1470433"/>
    <lineage>
        <taxon>Bacteria</taxon>
        <taxon>Pseudomonadati</taxon>
        <taxon>Pseudomonadota</taxon>
        <taxon>Gammaproteobacteria</taxon>
        <taxon>Cellvibrionales</taxon>
        <taxon>Cellvibrionaceae</taxon>
        <taxon>Pseudomaricurvus</taxon>
    </lineage>
</organism>
<protein>
    <submittedName>
        <fullName evidence="1">Uncharacterized protein</fullName>
    </submittedName>
</protein>
<keyword evidence="2" id="KW-1185">Reference proteome</keyword>
<name>A0A9E5JYT6_9GAMM</name>
<proteinExistence type="predicted"/>
<dbReference type="Proteomes" id="UP000787472">
    <property type="component" value="Unassembled WGS sequence"/>
</dbReference>
<gene>
    <name evidence="1" type="ORF">G8770_04255</name>
</gene>
<dbReference type="EMBL" id="JAAONZ010000002">
    <property type="protein sequence ID" value="NHO64757.1"/>
    <property type="molecule type" value="Genomic_DNA"/>
</dbReference>